<feature type="coiled-coil region" evidence="1">
    <location>
        <begin position="70"/>
        <end position="131"/>
    </location>
</feature>
<dbReference type="EMBL" id="JAMFMB010000014">
    <property type="protein sequence ID" value="MCL6284323.1"/>
    <property type="molecule type" value="Genomic_DNA"/>
</dbReference>
<evidence type="ECO:0000313" key="2">
    <source>
        <dbReference type="EMBL" id="MCL6284323.1"/>
    </source>
</evidence>
<dbReference type="Pfam" id="PF05164">
    <property type="entry name" value="ZapA"/>
    <property type="match status" value="1"/>
</dbReference>
<sequence>MPNITITIGTRAFEVSCQPGEEQFLHSAAAMLDEEAQVLSDQIGRMPEGRMLLMAGLMLADKTAGLGDRVRELEAQLGEQEHELAQLRNMPLPEPEQIEVAVVPPFVTDTLAELAARAESLAAEVEEKAQAS</sequence>
<dbReference type="InterPro" id="IPR007838">
    <property type="entry name" value="Cell_div_ZapA-like"/>
</dbReference>
<dbReference type="Proteomes" id="UP001203880">
    <property type="component" value="Unassembled WGS sequence"/>
</dbReference>
<gene>
    <name evidence="2" type="ORF">M3P21_12380</name>
</gene>
<dbReference type="Gene3D" id="3.30.160.880">
    <property type="entry name" value="Cell division protein ZapA protomer, N-terminal domain"/>
    <property type="match status" value="1"/>
</dbReference>
<dbReference type="RefSeq" id="WP_249710339.1">
    <property type="nucleotide sequence ID" value="NZ_JAMFMB010000014.1"/>
</dbReference>
<evidence type="ECO:0000313" key="3">
    <source>
        <dbReference type="Proteomes" id="UP001203880"/>
    </source>
</evidence>
<organism evidence="2 3">
    <name type="scientific">Ruegeria spongiae</name>
    <dbReference type="NCBI Taxonomy" id="2942209"/>
    <lineage>
        <taxon>Bacteria</taxon>
        <taxon>Pseudomonadati</taxon>
        <taxon>Pseudomonadota</taxon>
        <taxon>Alphaproteobacteria</taxon>
        <taxon>Rhodobacterales</taxon>
        <taxon>Roseobacteraceae</taxon>
        <taxon>Ruegeria</taxon>
    </lineage>
</organism>
<dbReference type="InterPro" id="IPR036192">
    <property type="entry name" value="Cell_div_ZapA-like_sf"/>
</dbReference>
<dbReference type="SUPFAM" id="SSF102829">
    <property type="entry name" value="Cell division protein ZapA-like"/>
    <property type="match status" value="1"/>
</dbReference>
<name>A0ABT0Q564_9RHOB</name>
<evidence type="ECO:0000256" key="1">
    <source>
        <dbReference type="SAM" id="Coils"/>
    </source>
</evidence>
<keyword evidence="2" id="KW-0131">Cell cycle</keyword>
<accession>A0ABT0Q564</accession>
<keyword evidence="1" id="KW-0175">Coiled coil</keyword>
<keyword evidence="3" id="KW-1185">Reference proteome</keyword>
<dbReference type="GO" id="GO:0051301">
    <property type="term" value="P:cell division"/>
    <property type="evidence" value="ECO:0007669"/>
    <property type="project" value="UniProtKB-KW"/>
</dbReference>
<dbReference type="InterPro" id="IPR042233">
    <property type="entry name" value="Cell_div_ZapA_N"/>
</dbReference>
<reference evidence="2" key="1">
    <citation type="submission" date="2022-05" db="EMBL/GenBank/DDBJ databases">
        <authorList>
            <person name="Park J.-S."/>
        </authorList>
    </citation>
    <scope>NUCLEOTIDE SEQUENCE</scope>
    <source>
        <strain evidence="2">2012CJ41-6</strain>
    </source>
</reference>
<proteinExistence type="predicted"/>
<comment type="caution">
    <text evidence="2">The sequence shown here is derived from an EMBL/GenBank/DDBJ whole genome shotgun (WGS) entry which is preliminary data.</text>
</comment>
<keyword evidence="2" id="KW-0132">Cell division</keyword>
<protein>
    <submittedName>
        <fullName evidence="2">Cell division protein ZapA</fullName>
    </submittedName>
</protein>